<name>A0A645GIY8_9ZZZZ</name>
<organism evidence="1">
    <name type="scientific">bioreactor metagenome</name>
    <dbReference type="NCBI Taxonomy" id="1076179"/>
    <lineage>
        <taxon>unclassified sequences</taxon>
        <taxon>metagenomes</taxon>
        <taxon>ecological metagenomes</taxon>
    </lineage>
</organism>
<comment type="caution">
    <text evidence="1">The sequence shown here is derived from an EMBL/GenBank/DDBJ whole genome shotgun (WGS) entry which is preliminary data.</text>
</comment>
<accession>A0A645GIY8</accession>
<protein>
    <submittedName>
        <fullName evidence="1">Uncharacterized protein</fullName>
    </submittedName>
</protein>
<dbReference type="EMBL" id="VSSQ01075074">
    <property type="protein sequence ID" value="MPN25779.1"/>
    <property type="molecule type" value="Genomic_DNA"/>
</dbReference>
<proteinExistence type="predicted"/>
<evidence type="ECO:0000313" key="1">
    <source>
        <dbReference type="EMBL" id="MPN25779.1"/>
    </source>
</evidence>
<sequence length="86" mass="9191">MEIGVQLRPLPLFKAREGVAGGGAGVSHAAAVDHRQIRLHFRHGAVQIVKHRASSDLSYKCGQLGTYPPKMLRPSPSHCLAVGAVK</sequence>
<gene>
    <name evidence="1" type="ORF">SDC9_173194</name>
</gene>
<dbReference type="AlphaFoldDB" id="A0A645GIY8"/>
<reference evidence="1" key="1">
    <citation type="submission" date="2019-08" db="EMBL/GenBank/DDBJ databases">
        <authorList>
            <person name="Kucharzyk K."/>
            <person name="Murdoch R.W."/>
            <person name="Higgins S."/>
            <person name="Loffler F."/>
        </authorList>
    </citation>
    <scope>NUCLEOTIDE SEQUENCE</scope>
</reference>